<proteinExistence type="predicted"/>
<evidence type="ECO:0000313" key="3">
    <source>
        <dbReference type="Proteomes" id="UP001470230"/>
    </source>
</evidence>
<gene>
    <name evidence="2" type="ORF">M9Y10_023673</name>
</gene>
<keyword evidence="3" id="KW-1185">Reference proteome</keyword>
<dbReference type="EMBL" id="JAPFFF010000003">
    <property type="protein sequence ID" value="KAK8895231.1"/>
    <property type="molecule type" value="Genomic_DNA"/>
</dbReference>
<accession>A0ABR2KWW0</accession>
<reference evidence="2 3" key="1">
    <citation type="submission" date="2024-04" db="EMBL/GenBank/DDBJ databases">
        <title>Tritrichomonas musculus Genome.</title>
        <authorList>
            <person name="Alves-Ferreira E."/>
            <person name="Grigg M."/>
            <person name="Lorenzi H."/>
            <person name="Galac M."/>
        </authorList>
    </citation>
    <scope>NUCLEOTIDE SEQUENCE [LARGE SCALE GENOMIC DNA]</scope>
    <source>
        <strain evidence="2 3">EAF2021</strain>
    </source>
</reference>
<protein>
    <submittedName>
        <fullName evidence="2">Uncharacterized protein</fullName>
    </submittedName>
</protein>
<organism evidence="2 3">
    <name type="scientific">Tritrichomonas musculus</name>
    <dbReference type="NCBI Taxonomy" id="1915356"/>
    <lineage>
        <taxon>Eukaryota</taxon>
        <taxon>Metamonada</taxon>
        <taxon>Parabasalia</taxon>
        <taxon>Tritrichomonadida</taxon>
        <taxon>Tritrichomonadidae</taxon>
        <taxon>Tritrichomonas</taxon>
    </lineage>
</organism>
<evidence type="ECO:0000313" key="2">
    <source>
        <dbReference type="EMBL" id="KAK8895231.1"/>
    </source>
</evidence>
<dbReference type="Proteomes" id="UP001470230">
    <property type="component" value="Unassembled WGS sequence"/>
</dbReference>
<evidence type="ECO:0000256" key="1">
    <source>
        <dbReference type="SAM" id="MobiDB-lite"/>
    </source>
</evidence>
<sequence>MNKAQKHEKIQAAFDPTHQFLLNIDKQSERHFEKTKMNRILNHLIANQITMRNSIISFQRDIDSMTSCINTVTDSLNLLKDGFISMKNHLSKSENDIESSKNELELLLIELNTEDLDSPNNEQCDEDQKEIISNEALSDINLTNDKSEEETSDTDIDNVYSEFVRGNDAFEEYINQLIFLNNQHIMNMIYSEKEANKHNIMNMKKRLLDIESRLCLEKNSCNNNQHQPRSEQMNQSFMMSKLQCTQKMIDLKLQFLDPNKKNSSNKSELNNAVLISKAEQ</sequence>
<comment type="caution">
    <text evidence="2">The sequence shown here is derived from an EMBL/GenBank/DDBJ whole genome shotgun (WGS) entry which is preliminary data.</text>
</comment>
<feature type="region of interest" description="Disordered" evidence="1">
    <location>
        <begin position="260"/>
        <end position="280"/>
    </location>
</feature>
<name>A0ABR2KWW0_9EUKA</name>